<comment type="caution">
    <text evidence="1">The sequence shown here is derived from an EMBL/GenBank/DDBJ whole genome shotgun (WGS) entry which is preliminary data.</text>
</comment>
<name>A0A0F9XV38_9ZZZZ</name>
<protein>
    <submittedName>
        <fullName evidence="1">Uncharacterized protein</fullName>
    </submittedName>
</protein>
<proteinExistence type="predicted"/>
<organism evidence="1">
    <name type="scientific">marine sediment metagenome</name>
    <dbReference type="NCBI Taxonomy" id="412755"/>
    <lineage>
        <taxon>unclassified sequences</taxon>
        <taxon>metagenomes</taxon>
        <taxon>ecological metagenomes</taxon>
    </lineage>
</organism>
<evidence type="ECO:0000313" key="1">
    <source>
        <dbReference type="EMBL" id="KKN96213.1"/>
    </source>
</evidence>
<dbReference type="AlphaFoldDB" id="A0A0F9XV38"/>
<sequence length="233" mass="25704">MQEYLAAFRKAMERTYVLAPGFSNYPLVPYPDMGLDHQEIVMAVAQDLSTCANSTDAFPGHCFQICREVSYILLDLGVRHAITVGDIKLPDRMYVGVTEDKMVEEFHAGYQLGIHNGAPTGAPINAHAWVTLEDGSVIDATILASNHRRAGLASNPLPFDKAIFSSALHATPDIQHLPILTGMAYIQRTLISEIDGDAPMYCQWGEDYARLMARIDLYRLADSVPGHSSHAMR</sequence>
<reference evidence="1" key="1">
    <citation type="journal article" date="2015" name="Nature">
        <title>Complex archaea that bridge the gap between prokaryotes and eukaryotes.</title>
        <authorList>
            <person name="Spang A."/>
            <person name="Saw J.H."/>
            <person name="Jorgensen S.L."/>
            <person name="Zaremba-Niedzwiedzka K."/>
            <person name="Martijn J."/>
            <person name="Lind A.E."/>
            <person name="van Eijk R."/>
            <person name="Schleper C."/>
            <person name="Guy L."/>
            <person name="Ettema T.J."/>
        </authorList>
    </citation>
    <scope>NUCLEOTIDE SEQUENCE</scope>
</reference>
<gene>
    <name evidence="1" type="ORF">LCGC14_0171430</name>
</gene>
<dbReference type="EMBL" id="LAZR01000066">
    <property type="protein sequence ID" value="KKN96213.1"/>
    <property type="molecule type" value="Genomic_DNA"/>
</dbReference>
<accession>A0A0F9XV38</accession>